<sequence>MQYGDEEIIELLNQHKKYSVGNVYSGICIGGEMFHFHEYSFFEHKLKIMLPLRFIDTPKEVMKLKYANTIMPQIAKISMDYTMDMSFTLTTEPLREDEIEQRIDEQIHILKRLQPGYEVYEKNIEDTGCIKFGWFDFKGYAMDEILYNITFIVAINGCMMYGRYNCSIYKAQKWKPVVLQMLYSINNEAKTTNKYVIESLIDNF</sequence>
<accession>A0A6S6R1D9</accession>
<proteinExistence type="predicted"/>
<gene>
    <name evidence="1" type="ORF">acsn021_06100</name>
</gene>
<dbReference type="KEGG" id="acel:acsn021_06100"/>
<dbReference type="AlphaFoldDB" id="A0A6S6R1D9"/>
<name>A0A6S6R1D9_9FIRM</name>
<keyword evidence="2" id="KW-1185">Reference proteome</keyword>
<dbReference type="Proteomes" id="UP000515561">
    <property type="component" value="Chromosome"/>
</dbReference>
<evidence type="ECO:0000313" key="2">
    <source>
        <dbReference type="Proteomes" id="UP000515561"/>
    </source>
</evidence>
<organism evidence="1 2">
    <name type="scientific">Anaerocolumna cellulosilytica</name>
    <dbReference type="NCBI Taxonomy" id="433286"/>
    <lineage>
        <taxon>Bacteria</taxon>
        <taxon>Bacillati</taxon>
        <taxon>Bacillota</taxon>
        <taxon>Clostridia</taxon>
        <taxon>Lachnospirales</taxon>
        <taxon>Lachnospiraceae</taxon>
        <taxon>Anaerocolumna</taxon>
    </lineage>
</organism>
<dbReference type="EMBL" id="AP023367">
    <property type="protein sequence ID" value="BCJ93041.1"/>
    <property type="molecule type" value="Genomic_DNA"/>
</dbReference>
<evidence type="ECO:0000313" key="1">
    <source>
        <dbReference type="EMBL" id="BCJ93041.1"/>
    </source>
</evidence>
<protein>
    <submittedName>
        <fullName evidence="1">Uncharacterized protein</fullName>
    </submittedName>
</protein>
<dbReference type="RefSeq" id="WP_184095343.1">
    <property type="nucleotide sequence ID" value="NZ_AP023367.1"/>
</dbReference>
<reference evidence="1 2" key="1">
    <citation type="journal article" date="2016" name="Int. J. Syst. Evol. Microbiol.">
        <title>Descriptions of Anaerotaenia torta gen. nov., sp. nov. and Anaerocolumna cellulosilytica gen. nov., sp. nov. isolated from a methanogenic reactor of cattle waste.</title>
        <authorList>
            <person name="Uek A."/>
            <person name="Ohtaki Y."/>
            <person name="Kaku N."/>
            <person name="Ueki K."/>
        </authorList>
    </citation>
    <scope>NUCLEOTIDE SEQUENCE [LARGE SCALE GENOMIC DNA]</scope>
    <source>
        <strain evidence="1 2">SN021</strain>
    </source>
</reference>